<evidence type="ECO:0000313" key="6">
    <source>
        <dbReference type="EMBL" id="MDI4643693.1"/>
    </source>
</evidence>
<gene>
    <name evidence="6" type="ORF">KB449_01925</name>
</gene>
<dbReference type="EMBL" id="JAGRPV010000001">
    <property type="protein sequence ID" value="MDI4643693.1"/>
    <property type="molecule type" value="Genomic_DNA"/>
</dbReference>
<dbReference type="Gene3D" id="1.10.10.60">
    <property type="entry name" value="Homeodomain-like"/>
    <property type="match status" value="2"/>
</dbReference>
<evidence type="ECO:0000256" key="4">
    <source>
        <dbReference type="ARBA" id="ARBA00023163"/>
    </source>
</evidence>
<dbReference type="InterPro" id="IPR050204">
    <property type="entry name" value="AraC_XylS_family_regulators"/>
</dbReference>
<organism evidence="6 7">
    <name type="scientific">Cohnella hashimotonis</name>
    <dbReference type="NCBI Taxonomy" id="2826895"/>
    <lineage>
        <taxon>Bacteria</taxon>
        <taxon>Bacillati</taxon>
        <taxon>Bacillota</taxon>
        <taxon>Bacilli</taxon>
        <taxon>Bacillales</taxon>
        <taxon>Paenibacillaceae</taxon>
        <taxon>Cohnella</taxon>
    </lineage>
</organism>
<dbReference type="PANTHER" id="PTHR46796">
    <property type="entry name" value="HTH-TYPE TRANSCRIPTIONAL ACTIVATOR RHAS-RELATED"/>
    <property type="match status" value="1"/>
</dbReference>
<dbReference type="Pfam" id="PF12833">
    <property type="entry name" value="HTH_18"/>
    <property type="match status" value="1"/>
</dbReference>
<dbReference type="PANTHER" id="PTHR46796:SF7">
    <property type="entry name" value="ARAC FAMILY TRANSCRIPTIONAL REGULATOR"/>
    <property type="match status" value="1"/>
</dbReference>
<dbReference type="SUPFAM" id="SSF51215">
    <property type="entry name" value="Regulatory protein AraC"/>
    <property type="match status" value="1"/>
</dbReference>
<keyword evidence="4" id="KW-0804">Transcription</keyword>
<name>A0ABT6TA33_9BACL</name>
<dbReference type="InterPro" id="IPR037923">
    <property type="entry name" value="HTH-like"/>
</dbReference>
<dbReference type="SUPFAM" id="SSF46689">
    <property type="entry name" value="Homeodomain-like"/>
    <property type="match status" value="2"/>
</dbReference>
<dbReference type="PROSITE" id="PS00041">
    <property type="entry name" value="HTH_ARAC_FAMILY_1"/>
    <property type="match status" value="1"/>
</dbReference>
<sequence>MPTRFLAHREPEILPFRLYTTGYQEQSHLMRHEGFSASQVLLTRAGRGVVRQLGDAFRPVDAGQVLFIRSGVPHEYYPVSEEPWEVRFVSFAGTMADQLLDVIGFGEMALMRAETGPLWAIMDCIWDAAGNKDEWAASRATYELLLELLRQTSHDRAESEQACGPKQAQDAVVDLSVAFLNEHYPEPILLSQMAQSLGYSQQHLNRLFRSRYGITPQRYLRQLRMQRAVFLLGKHPGMTIKEVARLVGLDAGHFIRTFRMEFGSPPGKLRAEMKV</sequence>
<keyword evidence="7" id="KW-1185">Reference proteome</keyword>
<dbReference type="RefSeq" id="WP_282906744.1">
    <property type="nucleotide sequence ID" value="NZ_JAGRPV010000001.1"/>
</dbReference>
<reference evidence="6" key="1">
    <citation type="submission" date="2023-04" db="EMBL/GenBank/DDBJ databases">
        <title>Comparative genomic analysis of Cohnella hashimotonis sp. nov., isolated from the International Space Station.</title>
        <authorList>
            <person name="Venkateswaran K."/>
            <person name="Simpson A."/>
        </authorList>
    </citation>
    <scope>NUCLEOTIDE SEQUENCE</scope>
    <source>
        <strain evidence="6">F6_2S_P_1</strain>
    </source>
</reference>
<comment type="caution">
    <text evidence="6">The sequence shown here is derived from an EMBL/GenBank/DDBJ whole genome shotgun (WGS) entry which is preliminary data.</text>
</comment>
<proteinExistence type="predicted"/>
<dbReference type="SMART" id="SM00342">
    <property type="entry name" value="HTH_ARAC"/>
    <property type="match status" value="1"/>
</dbReference>
<feature type="domain" description="HTH araC/xylS-type" evidence="5">
    <location>
        <begin position="174"/>
        <end position="272"/>
    </location>
</feature>
<keyword evidence="1" id="KW-0805">Transcription regulation</keyword>
<keyword evidence="2" id="KW-0238">DNA-binding</keyword>
<protein>
    <submittedName>
        <fullName evidence="6">AraC family transcriptional regulator</fullName>
    </submittedName>
</protein>
<dbReference type="Proteomes" id="UP001161691">
    <property type="component" value="Unassembled WGS sequence"/>
</dbReference>
<dbReference type="InterPro" id="IPR018060">
    <property type="entry name" value="HTH_AraC"/>
</dbReference>
<accession>A0ABT6TA33</accession>
<dbReference type="Pfam" id="PF02311">
    <property type="entry name" value="AraC_binding"/>
    <property type="match status" value="1"/>
</dbReference>
<evidence type="ECO:0000313" key="7">
    <source>
        <dbReference type="Proteomes" id="UP001161691"/>
    </source>
</evidence>
<dbReference type="InterPro" id="IPR018062">
    <property type="entry name" value="HTH_AraC-typ_CS"/>
</dbReference>
<evidence type="ECO:0000256" key="1">
    <source>
        <dbReference type="ARBA" id="ARBA00023015"/>
    </source>
</evidence>
<evidence type="ECO:0000256" key="3">
    <source>
        <dbReference type="ARBA" id="ARBA00023159"/>
    </source>
</evidence>
<keyword evidence="3" id="KW-0010">Activator</keyword>
<dbReference type="PROSITE" id="PS01124">
    <property type="entry name" value="HTH_ARAC_FAMILY_2"/>
    <property type="match status" value="1"/>
</dbReference>
<dbReference type="InterPro" id="IPR009057">
    <property type="entry name" value="Homeodomain-like_sf"/>
</dbReference>
<evidence type="ECO:0000259" key="5">
    <source>
        <dbReference type="PROSITE" id="PS01124"/>
    </source>
</evidence>
<evidence type="ECO:0000256" key="2">
    <source>
        <dbReference type="ARBA" id="ARBA00023125"/>
    </source>
</evidence>
<dbReference type="InterPro" id="IPR003313">
    <property type="entry name" value="AraC-bd"/>
</dbReference>
<dbReference type="Gene3D" id="2.60.120.280">
    <property type="entry name" value="Regulatory protein AraC"/>
    <property type="match status" value="1"/>
</dbReference>